<feature type="compositionally biased region" description="Acidic residues" evidence="1">
    <location>
        <begin position="124"/>
        <end position="138"/>
    </location>
</feature>
<keyword evidence="4" id="KW-1185">Reference proteome</keyword>
<dbReference type="EnsemblProtists" id="HpaT804876">
    <property type="protein sequence ID" value="HpaP804876"/>
    <property type="gene ID" value="HpaG804876"/>
</dbReference>
<reference evidence="3" key="2">
    <citation type="submission" date="2015-06" db="UniProtKB">
        <authorList>
            <consortium name="EnsemblProtists"/>
        </authorList>
    </citation>
    <scope>IDENTIFICATION</scope>
    <source>
        <strain evidence="3">Emoy2</strain>
    </source>
</reference>
<sequence length="320" mass="36972">MMISSYTILITRPLLAMTVYSSADRDGCWRQNWGRQYSLSPLSAEDIDRLLTLVENKIPVQDEDWDELTHQFNQVPKPTGDPNCPEEVKRAKRAKWQINARSDAEDMNDKISEESDGRRATFDDSAEWDKEDEDDEDNSAMSGSIKGDWTITKKNMSDKDQFEETMNEDQEDAENLENTTRKQRAERNYALPPRLTGLSATSPLPLTPEPSSQVSSAARKRFRIDRALKELTKPLLHPPSPTSGLVDIMMMQMQQDRENRNLETLRRGADRREDAARREEDRKEEAARRAEERRDKAAQREEERKERELNDPIVSPHPAI</sequence>
<evidence type="ECO:0000256" key="1">
    <source>
        <dbReference type="SAM" id="MobiDB-lite"/>
    </source>
</evidence>
<feature type="compositionally biased region" description="Basic and acidic residues" evidence="1">
    <location>
        <begin position="102"/>
        <end position="122"/>
    </location>
</feature>
<feature type="signal peptide" evidence="2">
    <location>
        <begin position="1"/>
        <end position="16"/>
    </location>
</feature>
<evidence type="ECO:0008006" key="5">
    <source>
        <dbReference type="Google" id="ProtNLM"/>
    </source>
</evidence>
<organism evidence="3 4">
    <name type="scientific">Hyaloperonospora arabidopsidis (strain Emoy2)</name>
    <name type="common">Downy mildew agent</name>
    <name type="synonym">Peronospora arabidopsidis</name>
    <dbReference type="NCBI Taxonomy" id="559515"/>
    <lineage>
        <taxon>Eukaryota</taxon>
        <taxon>Sar</taxon>
        <taxon>Stramenopiles</taxon>
        <taxon>Oomycota</taxon>
        <taxon>Peronosporomycetes</taxon>
        <taxon>Peronosporales</taxon>
        <taxon>Peronosporaceae</taxon>
        <taxon>Hyaloperonospora</taxon>
    </lineage>
</organism>
<dbReference type="InParanoid" id="M4BF08"/>
<feature type="region of interest" description="Disordered" evidence="1">
    <location>
        <begin position="255"/>
        <end position="320"/>
    </location>
</feature>
<accession>M4BF08</accession>
<protein>
    <recommendedName>
        <fullName evidence="5">RxLR effector candidate protein</fullName>
    </recommendedName>
</protein>
<dbReference type="HOGENOM" id="CLU_870035_0_0_1"/>
<reference evidence="4" key="1">
    <citation type="journal article" date="2010" name="Science">
        <title>Signatures of adaptation to obligate biotrophy in the Hyaloperonospora arabidopsidis genome.</title>
        <authorList>
            <person name="Baxter L."/>
            <person name="Tripathy S."/>
            <person name="Ishaque N."/>
            <person name="Boot N."/>
            <person name="Cabral A."/>
            <person name="Kemen E."/>
            <person name="Thines M."/>
            <person name="Ah-Fong A."/>
            <person name="Anderson R."/>
            <person name="Badejoko W."/>
            <person name="Bittner-Eddy P."/>
            <person name="Boore J.L."/>
            <person name="Chibucos M.C."/>
            <person name="Coates M."/>
            <person name="Dehal P."/>
            <person name="Delehaunty K."/>
            <person name="Dong S."/>
            <person name="Downton P."/>
            <person name="Dumas B."/>
            <person name="Fabro G."/>
            <person name="Fronick C."/>
            <person name="Fuerstenberg S.I."/>
            <person name="Fulton L."/>
            <person name="Gaulin E."/>
            <person name="Govers F."/>
            <person name="Hughes L."/>
            <person name="Humphray S."/>
            <person name="Jiang R.H."/>
            <person name="Judelson H."/>
            <person name="Kamoun S."/>
            <person name="Kyung K."/>
            <person name="Meijer H."/>
            <person name="Minx P."/>
            <person name="Morris P."/>
            <person name="Nelson J."/>
            <person name="Phuntumart V."/>
            <person name="Qutob D."/>
            <person name="Rehmany A."/>
            <person name="Rougon-Cardoso A."/>
            <person name="Ryden P."/>
            <person name="Torto-Alalibo T."/>
            <person name="Studholme D."/>
            <person name="Wang Y."/>
            <person name="Win J."/>
            <person name="Wood J."/>
            <person name="Clifton S.W."/>
            <person name="Rogers J."/>
            <person name="Van den Ackerveken G."/>
            <person name="Jones J.D."/>
            <person name="McDowell J.M."/>
            <person name="Beynon J."/>
            <person name="Tyler B.M."/>
        </authorList>
    </citation>
    <scope>NUCLEOTIDE SEQUENCE [LARGE SCALE GENOMIC DNA]</scope>
    <source>
        <strain evidence="4">Emoy2</strain>
    </source>
</reference>
<evidence type="ECO:0000313" key="3">
    <source>
        <dbReference type="EnsemblProtists" id="HpaP804876"/>
    </source>
</evidence>
<dbReference type="EMBL" id="JH598187">
    <property type="status" value="NOT_ANNOTATED_CDS"/>
    <property type="molecule type" value="Genomic_DNA"/>
</dbReference>
<feature type="compositionally biased region" description="Low complexity" evidence="1">
    <location>
        <begin position="195"/>
        <end position="212"/>
    </location>
</feature>
<feature type="compositionally biased region" description="Acidic residues" evidence="1">
    <location>
        <begin position="163"/>
        <end position="175"/>
    </location>
</feature>
<evidence type="ECO:0000256" key="2">
    <source>
        <dbReference type="SAM" id="SignalP"/>
    </source>
</evidence>
<feature type="compositionally biased region" description="Basic and acidic residues" evidence="1">
    <location>
        <begin position="255"/>
        <end position="310"/>
    </location>
</feature>
<proteinExistence type="predicted"/>
<name>M4BF08_HYAAE</name>
<dbReference type="VEuPathDB" id="FungiDB:HpaG804876"/>
<feature type="chain" id="PRO_5004049105" description="RxLR effector candidate protein" evidence="2">
    <location>
        <begin position="17"/>
        <end position="320"/>
    </location>
</feature>
<keyword evidence="2" id="KW-0732">Signal</keyword>
<feature type="region of interest" description="Disordered" evidence="1">
    <location>
        <begin position="97"/>
        <end position="220"/>
    </location>
</feature>
<dbReference type="Proteomes" id="UP000011713">
    <property type="component" value="Unassembled WGS sequence"/>
</dbReference>
<evidence type="ECO:0000313" key="4">
    <source>
        <dbReference type="Proteomes" id="UP000011713"/>
    </source>
</evidence>
<dbReference type="AlphaFoldDB" id="M4BF08"/>